<gene>
    <name evidence="1" type="ORF">AFM16_28830</name>
    <name evidence="2" type="ORF">HCX60_29365</name>
</gene>
<dbReference type="AlphaFoldDB" id="A0AAE6YI33"/>
<keyword evidence="3" id="KW-1185">Reference proteome</keyword>
<organism evidence="2 4">
    <name type="scientific">Streptomyces antibioticus</name>
    <dbReference type="NCBI Taxonomy" id="1890"/>
    <lineage>
        <taxon>Bacteria</taxon>
        <taxon>Bacillati</taxon>
        <taxon>Actinomycetota</taxon>
        <taxon>Actinomycetes</taxon>
        <taxon>Kitasatosporales</taxon>
        <taxon>Streptomycetaceae</taxon>
        <taxon>Streptomyces</taxon>
    </lineage>
</organism>
<evidence type="ECO:0000313" key="2">
    <source>
        <dbReference type="EMBL" id="QIT49149.1"/>
    </source>
</evidence>
<reference evidence="2 4" key="2">
    <citation type="submission" date="2020-03" db="EMBL/GenBank/DDBJ databases">
        <title>Is there a link between lipid content and antibiotic production in Streptomyces?</title>
        <authorList>
            <person name="David M."/>
            <person name="Lejeune C."/>
            <person name="Abreu S."/>
            <person name="Thibessard A."/>
            <person name="Leblond P."/>
            <person name="Chaminade P."/>
            <person name="Virolle M.-J."/>
        </authorList>
    </citation>
    <scope>NUCLEOTIDE SEQUENCE [LARGE SCALE GENOMIC DNA]</scope>
    <source>
        <strain evidence="2 4">DSM 41481</strain>
    </source>
</reference>
<name>A0AAE6YI33_STRAT</name>
<evidence type="ECO:0000313" key="3">
    <source>
        <dbReference type="Proteomes" id="UP000190306"/>
    </source>
</evidence>
<proteinExistence type="predicted"/>
<dbReference type="Proteomes" id="UP000190306">
    <property type="component" value="Chromosome"/>
</dbReference>
<dbReference type="EMBL" id="LHQL01000014">
    <property type="protein sequence ID" value="OOQ48288.1"/>
    <property type="molecule type" value="Genomic_DNA"/>
</dbReference>
<reference evidence="1 3" key="1">
    <citation type="submission" date="2015-07" db="EMBL/GenBank/DDBJ databases">
        <title>Draft Genome Sequence of Streptomyces antibioticus, IMRU 3720 reveals insights in the evolution of actinomycin biosynthetic gene clusters in Streptomyces.</title>
        <authorList>
            <person name="Crnovcic I."/>
            <person name="Ruckert C."/>
            <person name="Kalinowksi J."/>
            <person name="Keller U."/>
        </authorList>
    </citation>
    <scope>NUCLEOTIDE SEQUENCE [LARGE SCALE GENOMIC DNA]</scope>
    <source>
        <strain evidence="1 3">DSM 41481</strain>
    </source>
</reference>
<dbReference type="EMBL" id="CP050692">
    <property type="protein sequence ID" value="QIT49149.1"/>
    <property type="molecule type" value="Genomic_DNA"/>
</dbReference>
<protein>
    <submittedName>
        <fullName evidence="2">Uncharacterized protein</fullName>
    </submittedName>
</protein>
<sequence>MNDRRVPEWRDTLERCGLEVTGDAPSDALPVNSAIYAVNGIEVEPVVTIPDSIPHASDKLDEAWHHHASQAALYDEKGEFLILPPGPGGSRVGWVRVKDTVGKNLPSRISGVTGSPEFIAVSIDGRHLCAASVEEYDYWVVVHEF</sequence>
<accession>A0AAE6YI33</accession>
<evidence type="ECO:0000313" key="4">
    <source>
        <dbReference type="Proteomes" id="UP000502504"/>
    </source>
</evidence>
<dbReference type="Proteomes" id="UP000502504">
    <property type="component" value="Chromosome"/>
</dbReference>
<evidence type="ECO:0000313" key="1">
    <source>
        <dbReference type="EMBL" id="OOQ48288.1"/>
    </source>
</evidence>